<dbReference type="AlphaFoldDB" id="A0A0X3NG35"/>
<evidence type="ECO:0000313" key="2">
    <source>
        <dbReference type="EMBL" id="JAP38969.1"/>
    </source>
</evidence>
<keyword evidence="1" id="KW-1133">Transmembrane helix</keyword>
<organism evidence="2">
    <name type="scientific">Schistocephalus solidus</name>
    <name type="common">Tapeworm</name>
    <dbReference type="NCBI Taxonomy" id="70667"/>
    <lineage>
        <taxon>Eukaryota</taxon>
        <taxon>Metazoa</taxon>
        <taxon>Spiralia</taxon>
        <taxon>Lophotrochozoa</taxon>
        <taxon>Platyhelminthes</taxon>
        <taxon>Cestoda</taxon>
        <taxon>Eucestoda</taxon>
        <taxon>Diphyllobothriidea</taxon>
        <taxon>Diphyllobothriidae</taxon>
        <taxon>Schistocephalus</taxon>
    </lineage>
</organism>
<accession>A0A0X3NG35</accession>
<gene>
    <name evidence="2" type="ORF">TR155797</name>
</gene>
<reference evidence="2" key="1">
    <citation type="submission" date="2016-01" db="EMBL/GenBank/DDBJ databases">
        <title>Reference transcriptome for the parasite Schistocephalus solidus: insights into the molecular evolution of parasitism.</title>
        <authorList>
            <person name="Hebert F.O."/>
            <person name="Grambauer S."/>
            <person name="Barber I."/>
            <person name="Landry C.R."/>
            <person name="Aubin-Horth N."/>
        </authorList>
    </citation>
    <scope>NUCLEOTIDE SEQUENCE</scope>
</reference>
<keyword evidence="1" id="KW-0472">Membrane</keyword>
<name>A0A0X3NG35_SCHSO</name>
<evidence type="ECO:0000256" key="1">
    <source>
        <dbReference type="SAM" id="Phobius"/>
    </source>
</evidence>
<feature type="non-terminal residue" evidence="2">
    <location>
        <position position="1"/>
    </location>
</feature>
<protein>
    <submittedName>
        <fullName evidence="2">Uncharacterized protein</fullName>
    </submittedName>
</protein>
<dbReference type="EMBL" id="GEEE01024256">
    <property type="protein sequence ID" value="JAP38969.1"/>
    <property type="molecule type" value="Transcribed_RNA"/>
</dbReference>
<sequence>LDATGVISKFFDTLLNFKTKMILIEININLRQHEYPPIHKRLIFCIHIFILAFKLEKKLIRYKVCSGIQSCNVNVFLSYYLIRLLVLGIHILLCSITIGCKLLRRPFKLIHA</sequence>
<proteinExistence type="predicted"/>
<feature type="transmembrane region" description="Helical" evidence="1">
    <location>
        <begin position="76"/>
        <end position="98"/>
    </location>
</feature>
<keyword evidence="1" id="KW-0812">Transmembrane</keyword>